<keyword evidence="3" id="KW-1185">Reference proteome</keyword>
<dbReference type="EMBL" id="JNBR01002405">
    <property type="protein sequence ID" value="OQR83015.1"/>
    <property type="molecule type" value="Genomic_DNA"/>
</dbReference>
<accession>A0A1V9YBA3</accession>
<protein>
    <submittedName>
        <fullName evidence="2">Uncharacterized protein</fullName>
    </submittedName>
</protein>
<organism evidence="2 3">
    <name type="scientific">Achlya hypogyna</name>
    <name type="common">Oomycete</name>
    <name type="synonym">Protoachlya hypogyna</name>
    <dbReference type="NCBI Taxonomy" id="1202772"/>
    <lineage>
        <taxon>Eukaryota</taxon>
        <taxon>Sar</taxon>
        <taxon>Stramenopiles</taxon>
        <taxon>Oomycota</taxon>
        <taxon>Saprolegniomycetes</taxon>
        <taxon>Saprolegniales</taxon>
        <taxon>Achlyaceae</taxon>
        <taxon>Achlya</taxon>
    </lineage>
</organism>
<evidence type="ECO:0000256" key="1">
    <source>
        <dbReference type="SAM" id="MobiDB-lite"/>
    </source>
</evidence>
<comment type="caution">
    <text evidence="2">The sequence shown here is derived from an EMBL/GenBank/DDBJ whole genome shotgun (WGS) entry which is preliminary data.</text>
</comment>
<feature type="compositionally biased region" description="Basic and acidic residues" evidence="1">
    <location>
        <begin position="278"/>
        <end position="288"/>
    </location>
</feature>
<dbReference type="Proteomes" id="UP000243579">
    <property type="component" value="Unassembled WGS sequence"/>
</dbReference>
<feature type="compositionally biased region" description="Basic residues" evidence="1">
    <location>
        <begin position="266"/>
        <end position="277"/>
    </location>
</feature>
<evidence type="ECO:0000313" key="2">
    <source>
        <dbReference type="EMBL" id="OQR83015.1"/>
    </source>
</evidence>
<dbReference type="AlphaFoldDB" id="A0A1V9YBA3"/>
<sequence length="288" mass="32257">MHVDCDLAELVPLTKRVAFSTATTYEFEVAYGGSAIPGSSGPPIGMTRDHFTATTTELSETDDSDLLVKCVRKFEHLERIDLLKRAGCPVRDIAIYCLEAMEVRNSRSVSVELYRKRKLESQQPWSAKRLPEDHAPRDLDASMACMLQAVDCLLGERRPKRVAFSTATTYTFAVAYGGSALPKESGPPIGLARKHSATSCLRINDLPRSGAPSRVRKFDHLERIALLKNADYDVREIASFCLEAVDLRKSRSETNEAWTALRRKRKLEQANRKSKRRCSADETPVSHE</sequence>
<dbReference type="OrthoDB" id="61558at2759"/>
<name>A0A1V9YBA3_ACHHY</name>
<feature type="region of interest" description="Disordered" evidence="1">
    <location>
        <begin position="266"/>
        <end position="288"/>
    </location>
</feature>
<gene>
    <name evidence="2" type="ORF">ACHHYP_15227</name>
</gene>
<evidence type="ECO:0000313" key="3">
    <source>
        <dbReference type="Proteomes" id="UP000243579"/>
    </source>
</evidence>
<reference evidence="2 3" key="1">
    <citation type="journal article" date="2014" name="Genome Biol. Evol.">
        <title>The secreted proteins of Achlya hypogyna and Thraustotheca clavata identify the ancestral oomycete secretome and reveal gene acquisitions by horizontal gene transfer.</title>
        <authorList>
            <person name="Misner I."/>
            <person name="Blouin N."/>
            <person name="Leonard G."/>
            <person name="Richards T.A."/>
            <person name="Lane C.E."/>
        </authorList>
    </citation>
    <scope>NUCLEOTIDE SEQUENCE [LARGE SCALE GENOMIC DNA]</scope>
    <source>
        <strain evidence="2 3">ATCC 48635</strain>
    </source>
</reference>
<proteinExistence type="predicted"/>